<dbReference type="GO" id="GO:0015074">
    <property type="term" value="P:DNA integration"/>
    <property type="evidence" value="ECO:0007669"/>
    <property type="project" value="UniProtKB-KW"/>
</dbReference>
<accession>A0A941CRL5</accession>
<evidence type="ECO:0000256" key="2">
    <source>
        <dbReference type="ARBA" id="ARBA00008857"/>
    </source>
</evidence>
<evidence type="ECO:0000313" key="9">
    <source>
        <dbReference type="EMBL" id="MBR0576947.1"/>
    </source>
</evidence>
<dbReference type="Pfam" id="PF14659">
    <property type="entry name" value="Phage_int_SAM_3"/>
    <property type="match status" value="1"/>
</dbReference>
<dbReference type="Proteomes" id="UP000675379">
    <property type="component" value="Unassembled WGS sequence"/>
</dbReference>
<dbReference type="InterPro" id="IPR010998">
    <property type="entry name" value="Integrase_recombinase_N"/>
</dbReference>
<evidence type="ECO:0000313" key="10">
    <source>
        <dbReference type="Proteomes" id="UP000675379"/>
    </source>
</evidence>
<dbReference type="InterPro" id="IPR011010">
    <property type="entry name" value="DNA_brk_join_enz"/>
</dbReference>
<dbReference type="InterPro" id="IPR050090">
    <property type="entry name" value="Tyrosine_recombinase_XerCD"/>
</dbReference>
<comment type="function">
    <text evidence="1">Site-specific tyrosine recombinase, which acts by catalyzing the cutting and rejoining of the recombining DNA molecules.</text>
</comment>
<evidence type="ECO:0000256" key="1">
    <source>
        <dbReference type="ARBA" id="ARBA00003283"/>
    </source>
</evidence>
<dbReference type="InterPro" id="IPR002104">
    <property type="entry name" value="Integrase_catalytic"/>
</dbReference>
<dbReference type="AlphaFoldDB" id="A0A941CRL5"/>
<comment type="caution">
    <text evidence="9">The sequence shown here is derived from an EMBL/GenBank/DDBJ whole genome shotgun (WGS) entry which is preliminary data.</text>
</comment>
<dbReference type="InterPro" id="IPR004107">
    <property type="entry name" value="Integrase_SAM-like_N"/>
</dbReference>
<reference evidence="9" key="1">
    <citation type="submission" date="2021-04" db="EMBL/GenBank/DDBJ databases">
        <title>Proteiniclasticum sedimins sp. nov., an obligate anaerobic bacterium isolated from anaerobic sludge.</title>
        <authorList>
            <person name="Liu J."/>
        </authorList>
    </citation>
    <scope>NUCLEOTIDE SEQUENCE</scope>
    <source>
        <strain evidence="9">BAD-10</strain>
    </source>
</reference>
<dbReference type="EMBL" id="JAGSCS010000017">
    <property type="protein sequence ID" value="MBR0576947.1"/>
    <property type="molecule type" value="Genomic_DNA"/>
</dbReference>
<dbReference type="GO" id="GO:0003677">
    <property type="term" value="F:DNA binding"/>
    <property type="evidence" value="ECO:0007669"/>
    <property type="project" value="UniProtKB-UniRule"/>
</dbReference>
<dbReference type="PANTHER" id="PTHR30349">
    <property type="entry name" value="PHAGE INTEGRASE-RELATED"/>
    <property type="match status" value="1"/>
</dbReference>
<dbReference type="SUPFAM" id="SSF56349">
    <property type="entry name" value="DNA breaking-rejoining enzymes"/>
    <property type="match status" value="1"/>
</dbReference>
<dbReference type="InterPro" id="IPR013762">
    <property type="entry name" value="Integrase-like_cat_sf"/>
</dbReference>
<organism evidence="9 10">
    <name type="scientific">Proteiniclasticum sediminis</name>
    <dbReference type="NCBI Taxonomy" id="2804028"/>
    <lineage>
        <taxon>Bacteria</taxon>
        <taxon>Bacillati</taxon>
        <taxon>Bacillota</taxon>
        <taxon>Clostridia</taxon>
        <taxon>Eubacteriales</taxon>
        <taxon>Clostridiaceae</taxon>
        <taxon>Proteiniclasticum</taxon>
    </lineage>
</organism>
<dbReference type="PANTHER" id="PTHR30349:SF91">
    <property type="entry name" value="INTA PROTEIN"/>
    <property type="match status" value="1"/>
</dbReference>
<sequence>MVAGHLQEKKGYFYMVLTYRDHEGKRKSKWISTKLPVKGNKKRAQEMLREARKTFEPDIPVSMEDMLFHEFLGHWLEIAKNTIQLTTYASYASMCKSPIVPYFKDKKIKLIDLKPKDIQDFYTLQLKRVKASTVIHYHTIIHRSLKYAVKIDVIPVNPASKIERPRQERFIGSFYDKNEVNQLFEVARGTKLEIPILLGAFYGLRRSEAVGLKWSAIDFNNNTLIVRHTVTSFSIDGKEMIYASDSTKNKSSMRTLPLVPAFKEKLLAAKAQQESNRKLCGRSYSKEFLDYICVNELGVRIRPNYVTTAFPKLLEEHGLRKIRFHDLRHSCASLLLANNVPMKQIQDWLGHSDFATTANIYAHLDFNSKLVSAQAMVDGLNFVIEPKLEIQKDEFALIPDRSGGENNPNTSAHT</sequence>
<keyword evidence="5" id="KW-0233">DNA recombination</keyword>
<evidence type="ECO:0000256" key="3">
    <source>
        <dbReference type="ARBA" id="ARBA00022908"/>
    </source>
</evidence>
<dbReference type="InterPro" id="IPR044068">
    <property type="entry name" value="CB"/>
</dbReference>
<dbReference type="RefSeq" id="WP_211802365.1">
    <property type="nucleotide sequence ID" value="NZ_JAGSCS010000017.1"/>
</dbReference>
<protein>
    <submittedName>
        <fullName evidence="9">Site-specific integrase</fullName>
    </submittedName>
</protein>
<evidence type="ECO:0000259" key="8">
    <source>
        <dbReference type="PROSITE" id="PS51900"/>
    </source>
</evidence>
<dbReference type="PROSITE" id="PS51898">
    <property type="entry name" value="TYR_RECOMBINASE"/>
    <property type="match status" value="1"/>
</dbReference>
<keyword evidence="3" id="KW-0229">DNA integration</keyword>
<keyword evidence="10" id="KW-1185">Reference proteome</keyword>
<evidence type="ECO:0000259" key="7">
    <source>
        <dbReference type="PROSITE" id="PS51898"/>
    </source>
</evidence>
<proteinExistence type="inferred from homology"/>
<feature type="domain" description="Tyr recombinase" evidence="7">
    <location>
        <begin position="169"/>
        <end position="374"/>
    </location>
</feature>
<dbReference type="Pfam" id="PF00589">
    <property type="entry name" value="Phage_integrase"/>
    <property type="match status" value="1"/>
</dbReference>
<gene>
    <name evidence="9" type="ORF">KCG48_11530</name>
</gene>
<name>A0A941CRL5_9CLOT</name>
<evidence type="ECO:0000256" key="5">
    <source>
        <dbReference type="ARBA" id="ARBA00023172"/>
    </source>
</evidence>
<dbReference type="GO" id="GO:0006310">
    <property type="term" value="P:DNA recombination"/>
    <property type="evidence" value="ECO:0007669"/>
    <property type="project" value="UniProtKB-KW"/>
</dbReference>
<dbReference type="PROSITE" id="PS51900">
    <property type="entry name" value="CB"/>
    <property type="match status" value="1"/>
</dbReference>
<dbReference type="CDD" id="cd01189">
    <property type="entry name" value="INT_ICEBs1_C_like"/>
    <property type="match status" value="1"/>
</dbReference>
<feature type="domain" description="Core-binding (CB)" evidence="8">
    <location>
        <begin position="66"/>
        <end position="149"/>
    </location>
</feature>
<evidence type="ECO:0000256" key="6">
    <source>
        <dbReference type="PROSITE-ProRule" id="PRU01248"/>
    </source>
</evidence>
<dbReference type="Gene3D" id="1.10.150.130">
    <property type="match status" value="1"/>
</dbReference>
<comment type="similarity">
    <text evidence="2">Belongs to the 'phage' integrase family.</text>
</comment>
<evidence type="ECO:0000256" key="4">
    <source>
        <dbReference type="ARBA" id="ARBA00023125"/>
    </source>
</evidence>
<keyword evidence="4 6" id="KW-0238">DNA-binding</keyword>
<dbReference type="Gene3D" id="1.10.443.10">
    <property type="entry name" value="Intergrase catalytic core"/>
    <property type="match status" value="1"/>
</dbReference>